<gene>
    <name evidence="3" type="ORF">ASCRUDRAFT_75714</name>
</gene>
<dbReference type="AlphaFoldDB" id="A0A1D2VH46"/>
<dbReference type="STRING" id="1344418.A0A1D2VH46"/>
<dbReference type="Pfam" id="PF05486">
    <property type="entry name" value="SRP9-21"/>
    <property type="match status" value="1"/>
</dbReference>
<feature type="region of interest" description="Disordered" evidence="1">
    <location>
        <begin position="158"/>
        <end position="218"/>
    </location>
</feature>
<dbReference type="InParanoid" id="A0A1D2VH46"/>
<feature type="region of interest" description="Disordered" evidence="1">
    <location>
        <begin position="35"/>
        <end position="55"/>
    </location>
</feature>
<dbReference type="GeneID" id="30966820"/>
<feature type="compositionally biased region" description="Basic residues" evidence="1">
    <location>
        <begin position="204"/>
        <end position="218"/>
    </location>
</feature>
<protein>
    <recommendedName>
        <fullName evidence="2">SRP9 domain-containing protein</fullName>
    </recommendedName>
</protein>
<dbReference type="InterPro" id="IPR039432">
    <property type="entry name" value="SRP9_dom"/>
</dbReference>
<dbReference type="FunCoup" id="A0A1D2VH46">
    <property type="interactions" value="40"/>
</dbReference>
<proteinExistence type="predicted"/>
<name>A0A1D2VH46_9ASCO</name>
<sequence length="218" mass="24392">MTNIASVELFIDKSIQLFGVDPNNTKVSMTYGSSIKKESKSKSKTNPNKILKNANDSKDSKLIPTNFISFKIYNPNLGHCYNFKSIKFKELSRILAALGPRGIQISISNNLNNLNNNNKQPITNTANVEINNDEKKHLTIHKKGISSIMSNVEFNFDEPIESNNNENENESVSNNDTKDGAKSTVIDSTNTNDNEKSTAPNTFNKKKNKNKKKKGKKH</sequence>
<accession>A0A1D2VH46</accession>
<feature type="compositionally biased region" description="Polar residues" evidence="1">
    <location>
        <begin position="185"/>
        <end position="203"/>
    </location>
</feature>
<feature type="domain" description="SRP9" evidence="2">
    <location>
        <begin position="5"/>
        <end position="104"/>
    </location>
</feature>
<evidence type="ECO:0000313" key="3">
    <source>
        <dbReference type="EMBL" id="ODV60956.1"/>
    </source>
</evidence>
<feature type="compositionally biased region" description="Low complexity" evidence="1">
    <location>
        <begin position="161"/>
        <end position="175"/>
    </location>
</feature>
<dbReference type="PANTHER" id="PTHR12834:SF12">
    <property type="entry name" value="SIGNAL RECOGNITION PARTICLE 9 KDA PROTEIN"/>
    <property type="match status" value="1"/>
</dbReference>
<dbReference type="Proteomes" id="UP000095038">
    <property type="component" value="Unassembled WGS sequence"/>
</dbReference>
<dbReference type="GO" id="GO:0006614">
    <property type="term" value="P:SRP-dependent cotranslational protein targeting to membrane"/>
    <property type="evidence" value="ECO:0007669"/>
    <property type="project" value="InterPro"/>
</dbReference>
<keyword evidence="4" id="KW-1185">Reference proteome</keyword>
<reference evidence="4" key="1">
    <citation type="submission" date="2016-05" db="EMBL/GenBank/DDBJ databases">
        <title>Comparative genomics of biotechnologically important yeasts.</title>
        <authorList>
            <consortium name="DOE Joint Genome Institute"/>
            <person name="Riley R."/>
            <person name="Haridas S."/>
            <person name="Wolfe K.H."/>
            <person name="Lopes M.R."/>
            <person name="Hittinger C.T."/>
            <person name="Goker M."/>
            <person name="Salamov A."/>
            <person name="Wisecaver J."/>
            <person name="Long T.M."/>
            <person name="Aerts A.L."/>
            <person name="Barry K."/>
            <person name="Choi C."/>
            <person name="Clum A."/>
            <person name="Coughlan A.Y."/>
            <person name="Deshpande S."/>
            <person name="Douglass A.P."/>
            <person name="Hanson S.J."/>
            <person name="Klenk H.-P."/>
            <person name="Labutti K."/>
            <person name="Lapidus A."/>
            <person name="Lindquist E."/>
            <person name="Lipzen A."/>
            <person name="Meier-Kolthoff J.P."/>
            <person name="Ohm R.A."/>
            <person name="Otillar R.P."/>
            <person name="Pangilinan J."/>
            <person name="Peng Y."/>
            <person name="Rokas A."/>
            <person name="Rosa C.A."/>
            <person name="Scheuner C."/>
            <person name="Sibirny A.A."/>
            <person name="Slot J.C."/>
            <person name="Stielow J.B."/>
            <person name="Sun H."/>
            <person name="Kurtzman C.P."/>
            <person name="Blackwell M."/>
            <person name="Grigoriev I.V."/>
            <person name="Jeffries T.W."/>
        </authorList>
    </citation>
    <scope>NUCLEOTIDE SEQUENCE [LARGE SCALE GENOMIC DNA]</scope>
    <source>
        <strain evidence="4">DSM 1968</strain>
    </source>
</reference>
<evidence type="ECO:0000256" key="1">
    <source>
        <dbReference type="SAM" id="MobiDB-lite"/>
    </source>
</evidence>
<dbReference type="PANTHER" id="PTHR12834">
    <property type="entry name" value="SIGNAL RECOGNITION PARTICLE 9 KDA PROTEIN"/>
    <property type="match status" value="1"/>
</dbReference>
<dbReference type="GO" id="GO:0005786">
    <property type="term" value="C:signal recognition particle, endoplasmic reticulum targeting"/>
    <property type="evidence" value="ECO:0007669"/>
    <property type="project" value="TreeGrafter"/>
</dbReference>
<evidence type="ECO:0000259" key="2">
    <source>
        <dbReference type="Pfam" id="PF05486"/>
    </source>
</evidence>
<organism evidence="3 4">
    <name type="scientific">Ascoidea rubescens DSM 1968</name>
    <dbReference type="NCBI Taxonomy" id="1344418"/>
    <lineage>
        <taxon>Eukaryota</taxon>
        <taxon>Fungi</taxon>
        <taxon>Dikarya</taxon>
        <taxon>Ascomycota</taxon>
        <taxon>Saccharomycotina</taxon>
        <taxon>Saccharomycetes</taxon>
        <taxon>Ascoideaceae</taxon>
        <taxon>Ascoidea</taxon>
    </lineage>
</organism>
<dbReference type="RefSeq" id="XP_020047263.1">
    <property type="nucleotide sequence ID" value="XM_020193184.1"/>
</dbReference>
<evidence type="ECO:0000313" key="4">
    <source>
        <dbReference type="Proteomes" id="UP000095038"/>
    </source>
</evidence>
<dbReference type="EMBL" id="KV454480">
    <property type="protein sequence ID" value="ODV60956.1"/>
    <property type="molecule type" value="Genomic_DNA"/>
</dbReference>
<dbReference type="OrthoDB" id="5419752at2759"/>
<dbReference type="InterPro" id="IPR039914">
    <property type="entry name" value="SRP9-like"/>
</dbReference>